<dbReference type="SMART" id="SM00273">
    <property type="entry name" value="ENTH"/>
    <property type="match status" value="1"/>
</dbReference>
<dbReference type="GO" id="GO:0005829">
    <property type="term" value="C:cytosol"/>
    <property type="evidence" value="ECO:0007669"/>
    <property type="project" value="GOC"/>
</dbReference>
<dbReference type="InterPro" id="IPR008942">
    <property type="entry name" value="ENTH_VHS"/>
</dbReference>
<dbReference type="PANTHER" id="PTHR12276">
    <property type="entry name" value="EPSIN/ENT-RELATED"/>
    <property type="match status" value="1"/>
</dbReference>
<keyword evidence="3" id="KW-1185">Reference proteome</keyword>
<evidence type="ECO:0000313" key="3">
    <source>
        <dbReference type="Proteomes" id="UP000245783"/>
    </source>
</evidence>
<feature type="non-terminal residue" evidence="2">
    <location>
        <position position="134"/>
    </location>
</feature>
<dbReference type="Gene3D" id="1.25.40.90">
    <property type="match status" value="1"/>
</dbReference>
<dbReference type="STRING" id="1522189.A0A316W185"/>
<sequence length="134" mass="15386">IGNRLANLTMYDVRKAYGDAVNWAMNVSEIEAKVKEATSDEKWGASSTLMQEIAAATHNFADFNEIMPAIYRNFMEREAKEWRMIYKSLQLLEYIVKHGSERVVDDARSHVGTIKILRNFHYIDEQGKDQGING</sequence>
<reference evidence="2 3" key="1">
    <citation type="journal article" date="2018" name="Mol. Biol. Evol.">
        <title>Broad Genomic Sampling Reveals a Smut Pathogenic Ancestry of the Fungal Clade Ustilaginomycotina.</title>
        <authorList>
            <person name="Kijpornyongpan T."/>
            <person name="Mondo S.J."/>
            <person name="Barry K."/>
            <person name="Sandor L."/>
            <person name="Lee J."/>
            <person name="Lipzen A."/>
            <person name="Pangilinan J."/>
            <person name="LaButti K."/>
            <person name="Hainaut M."/>
            <person name="Henrissat B."/>
            <person name="Grigoriev I.V."/>
            <person name="Spatafora J.W."/>
            <person name="Aime M.C."/>
        </authorList>
    </citation>
    <scope>NUCLEOTIDE SEQUENCE [LARGE SCALE GENOMIC DNA]</scope>
    <source>
        <strain evidence="2 3">MCA 4658</strain>
    </source>
</reference>
<protein>
    <submittedName>
        <fullName evidence="2">ENTH-domain-containing protein</fullName>
    </submittedName>
</protein>
<dbReference type="EMBL" id="KZ819369">
    <property type="protein sequence ID" value="PWN43449.1"/>
    <property type="molecule type" value="Genomic_DNA"/>
</dbReference>
<dbReference type="Pfam" id="PF01417">
    <property type="entry name" value="ENTH"/>
    <property type="match status" value="1"/>
</dbReference>
<dbReference type="PANTHER" id="PTHR12276:SF45">
    <property type="entry name" value="CLATHRIN INTERACTOR 1"/>
    <property type="match status" value="1"/>
</dbReference>
<dbReference type="GO" id="GO:0005543">
    <property type="term" value="F:phospholipid binding"/>
    <property type="evidence" value="ECO:0007669"/>
    <property type="project" value="TreeGrafter"/>
</dbReference>
<dbReference type="GO" id="GO:0006895">
    <property type="term" value="P:Golgi to endosome transport"/>
    <property type="evidence" value="ECO:0007669"/>
    <property type="project" value="TreeGrafter"/>
</dbReference>
<proteinExistence type="predicted"/>
<accession>A0A316W185</accession>
<dbReference type="GO" id="GO:0030125">
    <property type="term" value="C:clathrin vesicle coat"/>
    <property type="evidence" value="ECO:0007669"/>
    <property type="project" value="TreeGrafter"/>
</dbReference>
<evidence type="ECO:0000259" key="1">
    <source>
        <dbReference type="PROSITE" id="PS50942"/>
    </source>
</evidence>
<dbReference type="GO" id="GO:0006897">
    <property type="term" value="P:endocytosis"/>
    <property type="evidence" value="ECO:0007669"/>
    <property type="project" value="TreeGrafter"/>
</dbReference>
<dbReference type="PROSITE" id="PS50942">
    <property type="entry name" value="ENTH"/>
    <property type="match status" value="1"/>
</dbReference>
<dbReference type="RefSeq" id="XP_025370609.1">
    <property type="nucleotide sequence ID" value="XM_025511517.1"/>
</dbReference>
<dbReference type="OrthoDB" id="4033880at2759"/>
<dbReference type="FunFam" id="1.25.40.90:FF:000006">
    <property type="entry name" value="Clathrin interactor 1"/>
    <property type="match status" value="1"/>
</dbReference>
<dbReference type="InParanoid" id="A0A316W185"/>
<dbReference type="SUPFAM" id="SSF48464">
    <property type="entry name" value="ENTH/VHS domain"/>
    <property type="match status" value="1"/>
</dbReference>
<feature type="non-terminal residue" evidence="2">
    <location>
        <position position="1"/>
    </location>
</feature>
<dbReference type="GO" id="GO:0030276">
    <property type="term" value="F:clathrin binding"/>
    <property type="evidence" value="ECO:0007669"/>
    <property type="project" value="TreeGrafter"/>
</dbReference>
<dbReference type="GeneID" id="37033387"/>
<gene>
    <name evidence="2" type="ORF">IE81DRAFT_281738</name>
</gene>
<feature type="domain" description="ENTH" evidence="1">
    <location>
        <begin position="22"/>
        <end position="134"/>
    </location>
</feature>
<organism evidence="2 3">
    <name type="scientific">Ceraceosorus guamensis</name>
    <dbReference type="NCBI Taxonomy" id="1522189"/>
    <lineage>
        <taxon>Eukaryota</taxon>
        <taxon>Fungi</taxon>
        <taxon>Dikarya</taxon>
        <taxon>Basidiomycota</taxon>
        <taxon>Ustilaginomycotina</taxon>
        <taxon>Exobasidiomycetes</taxon>
        <taxon>Ceraceosorales</taxon>
        <taxon>Ceraceosoraceae</taxon>
        <taxon>Ceraceosorus</taxon>
    </lineage>
</organism>
<dbReference type="GO" id="GO:0005886">
    <property type="term" value="C:plasma membrane"/>
    <property type="evidence" value="ECO:0007669"/>
    <property type="project" value="TreeGrafter"/>
</dbReference>
<evidence type="ECO:0000313" key="2">
    <source>
        <dbReference type="EMBL" id="PWN43449.1"/>
    </source>
</evidence>
<dbReference type="InterPro" id="IPR013809">
    <property type="entry name" value="ENTH"/>
</dbReference>
<name>A0A316W185_9BASI</name>
<dbReference type="AlphaFoldDB" id="A0A316W185"/>
<dbReference type="Proteomes" id="UP000245783">
    <property type="component" value="Unassembled WGS sequence"/>
</dbReference>
<dbReference type="GO" id="GO:0005768">
    <property type="term" value="C:endosome"/>
    <property type="evidence" value="ECO:0007669"/>
    <property type="project" value="TreeGrafter"/>
</dbReference>